<evidence type="ECO:0000259" key="1">
    <source>
        <dbReference type="Pfam" id="PF06967"/>
    </source>
</evidence>
<accession>A0A951QSB4</accession>
<name>A0A951QSB4_9CYAN</name>
<feature type="domain" description="Mo-dependent nitrogenase C-terminal" evidence="1">
    <location>
        <begin position="14"/>
        <end position="94"/>
    </location>
</feature>
<evidence type="ECO:0000313" key="2">
    <source>
        <dbReference type="EMBL" id="MBW4671196.1"/>
    </source>
</evidence>
<gene>
    <name evidence="2" type="ORF">KME60_28180</name>
</gene>
<dbReference type="Pfam" id="PF06967">
    <property type="entry name" value="Mo-nitro_C"/>
    <property type="match status" value="1"/>
</dbReference>
<organism evidence="2 3">
    <name type="scientific">Cyanomargarita calcarea GSE-NOS-MK-12-04C</name>
    <dbReference type="NCBI Taxonomy" id="2839659"/>
    <lineage>
        <taxon>Bacteria</taxon>
        <taxon>Bacillati</taxon>
        <taxon>Cyanobacteriota</taxon>
        <taxon>Cyanophyceae</taxon>
        <taxon>Nostocales</taxon>
        <taxon>Cyanomargaritaceae</taxon>
        <taxon>Cyanomargarita</taxon>
    </lineage>
</organism>
<dbReference type="InterPro" id="IPR009717">
    <property type="entry name" value="Mo-dep_Nase_C"/>
</dbReference>
<reference evidence="2" key="2">
    <citation type="journal article" date="2022" name="Microbiol. Resour. Announc.">
        <title>Metagenome Sequencing to Explore Phylogenomics of Terrestrial Cyanobacteria.</title>
        <authorList>
            <person name="Ward R.D."/>
            <person name="Stajich J.E."/>
            <person name="Johansen J.R."/>
            <person name="Huntemann M."/>
            <person name="Clum A."/>
            <person name="Foster B."/>
            <person name="Foster B."/>
            <person name="Roux S."/>
            <person name="Palaniappan K."/>
            <person name="Varghese N."/>
            <person name="Mukherjee S."/>
            <person name="Reddy T.B.K."/>
            <person name="Daum C."/>
            <person name="Copeland A."/>
            <person name="Chen I.A."/>
            <person name="Ivanova N.N."/>
            <person name="Kyrpides N.C."/>
            <person name="Shapiro N."/>
            <person name="Eloe-Fadrosh E.A."/>
            <person name="Pietrasiak N."/>
        </authorList>
    </citation>
    <scope>NUCLEOTIDE SEQUENCE</scope>
    <source>
        <strain evidence="2">GSE-NOS-MK-12-04C</strain>
    </source>
</reference>
<proteinExistence type="predicted"/>
<reference evidence="2" key="1">
    <citation type="submission" date="2021-05" db="EMBL/GenBank/DDBJ databases">
        <authorList>
            <person name="Pietrasiak N."/>
            <person name="Ward R."/>
            <person name="Stajich J.E."/>
            <person name="Kurbessoian T."/>
        </authorList>
    </citation>
    <scope>NUCLEOTIDE SEQUENCE</scope>
    <source>
        <strain evidence="2">GSE-NOS-MK-12-04C</strain>
    </source>
</reference>
<comment type="caution">
    <text evidence="2">The sequence shown here is derived from an EMBL/GenBank/DDBJ whole genome shotgun (WGS) entry which is preliminary data.</text>
</comment>
<protein>
    <submittedName>
        <fullName evidence="2">Mo-dependent nitrogenase C-terminal domain-containing protein</fullName>
    </submittedName>
</protein>
<dbReference type="Proteomes" id="UP000729701">
    <property type="component" value="Unassembled WGS sequence"/>
</dbReference>
<dbReference type="EMBL" id="JAHHGZ010000040">
    <property type="protein sequence ID" value="MBW4671196.1"/>
    <property type="molecule type" value="Genomic_DNA"/>
</dbReference>
<sequence length="95" mass="10888">MANSIHLPNGIDLVAPIRRWLNSLEIDDVNLAKWLCQTLPARCPFERNLKLWGGVTAHIPPLCKLNPLYDEIVNLRFRALSYLADECELDITVYL</sequence>
<evidence type="ECO:0000313" key="3">
    <source>
        <dbReference type="Proteomes" id="UP000729701"/>
    </source>
</evidence>
<dbReference type="AlphaFoldDB" id="A0A951QSB4"/>